<comment type="function">
    <text evidence="3">Inhibits all the catalytic activities of DNA gyrase by preventing its interaction with DNA. Acts by binding directly to the C-terminal domain of GyrB, which probably disrupts DNA binding by the gyrase.</text>
</comment>
<dbReference type="InterPro" id="IPR005584">
    <property type="entry name" value="DNA_gyrase_inhibitor_YacG"/>
</dbReference>
<feature type="binding site" evidence="3">
    <location>
        <position position="39"/>
    </location>
    <ligand>
        <name>Zn(2+)</name>
        <dbReference type="ChEBI" id="CHEBI:29105"/>
    </ligand>
</feature>
<comment type="similarity">
    <text evidence="3">Belongs to the DNA gyrase inhibitor YacG family.</text>
</comment>
<feature type="binding site" evidence="3">
    <location>
        <position position="23"/>
    </location>
    <ligand>
        <name>Zn(2+)</name>
        <dbReference type="ChEBI" id="CHEBI:29105"/>
    </ligand>
</feature>
<comment type="cofactor">
    <cofactor evidence="3">
        <name>Zn(2+)</name>
        <dbReference type="ChEBI" id="CHEBI:29105"/>
    </cofactor>
    <text evidence="3">Binds 1 zinc ion.</text>
</comment>
<accession>A0ABW4JWC5</accession>
<comment type="subunit">
    <text evidence="3">Interacts with GyrB.</text>
</comment>
<keyword evidence="5" id="KW-1185">Reference proteome</keyword>
<gene>
    <name evidence="3 4" type="primary">yacG</name>
    <name evidence="4" type="ORF">ACFSC7_06000</name>
</gene>
<proteinExistence type="inferred from homology"/>
<sequence length="68" mass="7815">MSETPRKTAPRTAAQRMRPCPICSKLSTPEDYPFCSDRCRQVDLNRWFSESYTVPVVETDDLDGNEES</sequence>
<evidence type="ECO:0000313" key="5">
    <source>
        <dbReference type="Proteomes" id="UP001597327"/>
    </source>
</evidence>
<dbReference type="EMBL" id="JBHUFA010000001">
    <property type="protein sequence ID" value="MFD1695061.1"/>
    <property type="molecule type" value="Genomic_DNA"/>
</dbReference>
<keyword evidence="1 3" id="KW-0479">Metal-binding</keyword>
<keyword evidence="2 3" id="KW-0862">Zinc</keyword>
<feature type="binding site" evidence="3">
    <location>
        <position position="20"/>
    </location>
    <ligand>
        <name>Zn(2+)</name>
        <dbReference type="ChEBI" id="CHEBI:29105"/>
    </ligand>
</feature>
<organism evidence="4 5">
    <name type="scientific">Roseibium aestuarii</name>
    <dbReference type="NCBI Taxonomy" id="2600299"/>
    <lineage>
        <taxon>Bacteria</taxon>
        <taxon>Pseudomonadati</taxon>
        <taxon>Pseudomonadota</taxon>
        <taxon>Alphaproteobacteria</taxon>
        <taxon>Hyphomicrobiales</taxon>
        <taxon>Stappiaceae</taxon>
        <taxon>Roseibium</taxon>
    </lineage>
</organism>
<dbReference type="PANTHER" id="PTHR36150">
    <property type="entry name" value="DNA GYRASE INHIBITOR YACG"/>
    <property type="match status" value="1"/>
</dbReference>
<feature type="binding site" evidence="3">
    <location>
        <position position="35"/>
    </location>
    <ligand>
        <name>Zn(2+)</name>
        <dbReference type="ChEBI" id="CHEBI:29105"/>
    </ligand>
</feature>
<dbReference type="PANTHER" id="PTHR36150:SF1">
    <property type="entry name" value="DNA GYRASE INHIBITOR YACG"/>
    <property type="match status" value="1"/>
</dbReference>
<evidence type="ECO:0000256" key="1">
    <source>
        <dbReference type="ARBA" id="ARBA00022723"/>
    </source>
</evidence>
<dbReference type="NCBIfam" id="NF002362">
    <property type="entry name" value="PRK01343.1"/>
    <property type="match status" value="1"/>
</dbReference>
<reference evidence="5" key="1">
    <citation type="journal article" date="2019" name="Int. J. Syst. Evol. Microbiol.">
        <title>The Global Catalogue of Microorganisms (GCM) 10K type strain sequencing project: providing services to taxonomists for standard genome sequencing and annotation.</title>
        <authorList>
            <consortium name="The Broad Institute Genomics Platform"/>
            <consortium name="The Broad Institute Genome Sequencing Center for Infectious Disease"/>
            <person name="Wu L."/>
            <person name="Ma J."/>
        </authorList>
    </citation>
    <scope>NUCLEOTIDE SEQUENCE [LARGE SCALE GENOMIC DNA]</scope>
    <source>
        <strain evidence="5">JCM 3369</strain>
    </source>
</reference>
<evidence type="ECO:0000256" key="2">
    <source>
        <dbReference type="ARBA" id="ARBA00022833"/>
    </source>
</evidence>
<dbReference type="Proteomes" id="UP001597327">
    <property type="component" value="Unassembled WGS sequence"/>
</dbReference>
<protein>
    <recommendedName>
        <fullName evidence="3">DNA gyrase inhibitor YacG</fullName>
    </recommendedName>
</protein>
<name>A0ABW4JWC5_9HYPH</name>
<dbReference type="HAMAP" id="MF_00649">
    <property type="entry name" value="DNA_gyrase_inhibitor_YacG"/>
    <property type="match status" value="1"/>
</dbReference>
<evidence type="ECO:0000256" key="3">
    <source>
        <dbReference type="HAMAP-Rule" id="MF_00649"/>
    </source>
</evidence>
<evidence type="ECO:0000313" key="4">
    <source>
        <dbReference type="EMBL" id="MFD1695061.1"/>
    </source>
</evidence>
<dbReference type="Pfam" id="PF03884">
    <property type="entry name" value="YacG"/>
    <property type="match status" value="1"/>
</dbReference>
<dbReference type="InterPro" id="IPR013088">
    <property type="entry name" value="Znf_NHR/GATA"/>
</dbReference>
<comment type="caution">
    <text evidence="4">The sequence shown here is derived from an EMBL/GenBank/DDBJ whole genome shotgun (WGS) entry which is preliminary data.</text>
</comment>
<dbReference type="Gene3D" id="3.30.50.10">
    <property type="entry name" value="Erythroid Transcription Factor GATA-1, subunit A"/>
    <property type="match status" value="1"/>
</dbReference>
<dbReference type="RefSeq" id="WP_149891157.1">
    <property type="nucleotide sequence ID" value="NZ_JBHUFA010000001.1"/>
</dbReference>
<dbReference type="SUPFAM" id="SSF57716">
    <property type="entry name" value="Glucocorticoid receptor-like (DNA-binding domain)"/>
    <property type="match status" value="1"/>
</dbReference>